<dbReference type="RefSeq" id="WP_308453968.1">
    <property type="nucleotide sequence ID" value="NZ_JAJEQR010000029.1"/>
</dbReference>
<dbReference type="InterPro" id="IPR050627">
    <property type="entry name" value="Nitroreductase/BluB"/>
</dbReference>
<dbReference type="GO" id="GO:0005829">
    <property type="term" value="C:cytosol"/>
    <property type="evidence" value="ECO:0007669"/>
    <property type="project" value="TreeGrafter"/>
</dbReference>
<keyword evidence="4" id="KW-1185">Reference proteome</keyword>
<dbReference type="EMBL" id="JAJEQR010000029">
    <property type="protein sequence ID" value="MCC2231449.1"/>
    <property type="molecule type" value="Genomic_DNA"/>
</dbReference>
<proteinExistence type="predicted"/>
<feature type="domain" description="Nitroreductase" evidence="2">
    <location>
        <begin position="12"/>
        <end position="156"/>
    </location>
</feature>
<dbReference type="GO" id="GO:0046857">
    <property type="term" value="F:oxidoreductase activity, acting on other nitrogenous compounds as donors, with NAD or NADP as acceptor"/>
    <property type="evidence" value="ECO:0007669"/>
    <property type="project" value="TreeGrafter"/>
</dbReference>
<dbReference type="Gene3D" id="3.40.109.10">
    <property type="entry name" value="NADH Oxidase"/>
    <property type="match status" value="1"/>
</dbReference>
<dbReference type="InterPro" id="IPR029479">
    <property type="entry name" value="Nitroreductase"/>
</dbReference>
<dbReference type="SUPFAM" id="SSF55469">
    <property type="entry name" value="FMN-dependent nitroreductase-like"/>
    <property type="match status" value="1"/>
</dbReference>
<dbReference type="InterPro" id="IPR000415">
    <property type="entry name" value="Nitroreductase-like"/>
</dbReference>
<keyword evidence="1" id="KW-0520">NAD</keyword>
<organism evidence="3 4">
    <name type="scientific">Hominifimenecus microfluidus</name>
    <dbReference type="NCBI Taxonomy" id="2885348"/>
    <lineage>
        <taxon>Bacteria</taxon>
        <taxon>Bacillati</taxon>
        <taxon>Bacillota</taxon>
        <taxon>Clostridia</taxon>
        <taxon>Lachnospirales</taxon>
        <taxon>Lachnospiraceae</taxon>
        <taxon>Hominifimenecus</taxon>
    </lineage>
</organism>
<evidence type="ECO:0000313" key="3">
    <source>
        <dbReference type="EMBL" id="MCC2231449.1"/>
    </source>
</evidence>
<evidence type="ECO:0000313" key="4">
    <source>
        <dbReference type="Proteomes" id="UP001198182"/>
    </source>
</evidence>
<reference evidence="3" key="1">
    <citation type="submission" date="2021-10" db="EMBL/GenBank/DDBJ databases">
        <title>Anaerobic single-cell dispensing facilitates the cultivation of human gut bacteria.</title>
        <authorList>
            <person name="Afrizal A."/>
        </authorList>
    </citation>
    <scope>NUCLEOTIDE SEQUENCE</scope>
    <source>
        <strain evidence="3">CLA-AA-H215</strain>
    </source>
</reference>
<dbReference type="Proteomes" id="UP001198182">
    <property type="component" value="Unassembled WGS sequence"/>
</dbReference>
<evidence type="ECO:0000256" key="1">
    <source>
        <dbReference type="ARBA" id="ARBA00023027"/>
    </source>
</evidence>
<dbReference type="AlphaFoldDB" id="A0AAE3EAV4"/>
<dbReference type="PANTHER" id="PTHR23026:SF125">
    <property type="entry name" value="OXYGEN-INSENSITIVE NAD(P)H NITROREDUCTASE"/>
    <property type="match status" value="1"/>
</dbReference>
<evidence type="ECO:0000259" key="2">
    <source>
        <dbReference type="Pfam" id="PF00881"/>
    </source>
</evidence>
<gene>
    <name evidence="3" type="ORF">LKD81_10640</name>
</gene>
<accession>A0AAE3EAV4</accession>
<dbReference type="CDD" id="cd02136">
    <property type="entry name" value="PnbA_NfnB-like"/>
    <property type="match status" value="1"/>
</dbReference>
<name>A0AAE3EAV4_9FIRM</name>
<dbReference type="GO" id="GO:0046256">
    <property type="term" value="P:2,4,6-trinitrotoluene catabolic process"/>
    <property type="evidence" value="ECO:0007669"/>
    <property type="project" value="TreeGrafter"/>
</dbReference>
<sequence>MFVKNEVLEQMKSRRSVRRYKSDMVPEELIEAVVTAGTEAASGMNRQTPVVIAVTNKEIRDRLSAVNAEIAGRGNSDPFYGAPVVLAVVARKEGTYIYDGSLTMGNMLLAAHSLGLGACWIHRAQQTFERPEWIKWLKSLGLEGEYEGIGFCILGYSDGEEPKALPRNEGRVIRVK</sequence>
<protein>
    <submittedName>
        <fullName evidence="3">Nitroreductase</fullName>
    </submittedName>
</protein>
<dbReference type="PANTHER" id="PTHR23026">
    <property type="entry name" value="NADPH NITROREDUCTASE"/>
    <property type="match status" value="1"/>
</dbReference>
<comment type="caution">
    <text evidence="3">The sequence shown here is derived from an EMBL/GenBank/DDBJ whole genome shotgun (WGS) entry which is preliminary data.</text>
</comment>
<dbReference type="Pfam" id="PF00881">
    <property type="entry name" value="Nitroreductase"/>
    <property type="match status" value="1"/>
</dbReference>